<name>A0A1Y3BL28_EURMA</name>
<proteinExistence type="predicted"/>
<evidence type="ECO:0000313" key="2">
    <source>
        <dbReference type="Proteomes" id="UP000194236"/>
    </source>
</evidence>
<dbReference type="AlphaFoldDB" id="A0A1Y3BL28"/>
<sequence>MAGRASWWVLKTTATKLKDGVKVLYNHMTVKNLPVKINDPVLRIDNPRMYGREIVEQLEFHPRDFAVKRNVLQVIDPQQLEIFNQFLNSHRHLGR</sequence>
<evidence type="ECO:0000313" key="1">
    <source>
        <dbReference type="EMBL" id="OTF80513.1"/>
    </source>
</evidence>
<dbReference type="Proteomes" id="UP000194236">
    <property type="component" value="Unassembled WGS sequence"/>
</dbReference>
<accession>A0A1Y3BL28</accession>
<gene>
    <name evidence="1" type="ORF">BLA29_011758</name>
</gene>
<reference evidence="1 2" key="1">
    <citation type="submission" date="2017-03" db="EMBL/GenBank/DDBJ databases">
        <title>Genome Survey of Euroglyphus maynei.</title>
        <authorList>
            <person name="Arlian L.G."/>
            <person name="Morgan M.S."/>
            <person name="Rider S.D."/>
        </authorList>
    </citation>
    <scope>NUCLEOTIDE SEQUENCE [LARGE SCALE GENOMIC DNA]</scope>
    <source>
        <strain evidence="1">Arlian Lab</strain>
        <tissue evidence="1">Whole body</tissue>
    </source>
</reference>
<organism evidence="1 2">
    <name type="scientific">Euroglyphus maynei</name>
    <name type="common">Mayne's house dust mite</name>
    <dbReference type="NCBI Taxonomy" id="6958"/>
    <lineage>
        <taxon>Eukaryota</taxon>
        <taxon>Metazoa</taxon>
        <taxon>Ecdysozoa</taxon>
        <taxon>Arthropoda</taxon>
        <taxon>Chelicerata</taxon>
        <taxon>Arachnida</taxon>
        <taxon>Acari</taxon>
        <taxon>Acariformes</taxon>
        <taxon>Sarcoptiformes</taxon>
        <taxon>Astigmata</taxon>
        <taxon>Psoroptidia</taxon>
        <taxon>Analgoidea</taxon>
        <taxon>Pyroglyphidae</taxon>
        <taxon>Pyroglyphinae</taxon>
        <taxon>Euroglyphus</taxon>
    </lineage>
</organism>
<dbReference type="EMBL" id="MUJZ01017921">
    <property type="protein sequence ID" value="OTF80513.1"/>
    <property type="molecule type" value="Genomic_DNA"/>
</dbReference>
<comment type="caution">
    <text evidence="1">The sequence shown here is derived from an EMBL/GenBank/DDBJ whole genome shotgun (WGS) entry which is preliminary data.</text>
</comment>
<protein>
    <submittedName>
        <fullName evidence="1">Uncharacterized protein</fullName>
    </submittedName>
</protein>
<keyword evidence="2" id="KW-1185">Reference proteome</keyword>